<feature type="signal peptide" evidence="8">
    <location>
        <begin position="1"/>
        <end position="23"/>
    </location>
</feature>
<dbReference type="InterPro" id="IPR000560">
    <property type="entry name" value="His_Pase_clade-2"/>
</dbReference>
<keyword evidence="4 8" id="KW-0732">Signal</keyword>
<dbReference type="Gene3D" id="3.40.50.1240">
    <property type="entry name" value="Phosphoglycerate mutase-like"/>
    <property type="match status" value="1"/>
</dbReference>
<dbReference type="InterPro" id="IPR029033">
    <property type="entry name" value="His_PPase_superfam"/>
</dbReference>
<dbReference type="EC" id="3.1.3.2" evidence="3"/>
<reference evidence="9" key="1">
    <citation type="journal article" date="2023" name="Mol. Biol. Evol.">
        <title>Third-Generation Sequencing Reveals the Adaptive Role of the Epigenome in Three Deep-Sea Polychaetes.</title>
        <authorList>
            <person name="Perez M."/>
            <person name="Aroh O."/>
            <person name="Sun Y."/>
            <person name="Lan Y."/>
            <person name="Juniper S.K."/>
            <person name="Young C.R."/>
            <person name="Angers B."/>
            <person name="Qian P.Y."/>
        </authorList>
    </citation>
    <scope>NUCLEOTIDE SEQUENCE</scope>
    <source>
        <strain evidence="9">R07B-5</strain>
    </source>
</reference>
<dbReference type="PANTHER" id="PTHR11567">
    <property type="entry name" value="ACID PHOSPHATASE-RELATED"/>
    <property type="match status" value="1"/>
</dbReference>
<evidence type="ECO:0000256" key="4">
    <source>
        <dbReference type="ARBA" id="ARBA00022729"/>
    </source>
</evidence>
<comment type="catalytic activity">
    <reaction evidence="1">
        <text>a phosphate monoester + H2O = an alcohol + phosphate</text>
        <dbReference type="Rhea" id="RHEA:15017"/>
        <dbReference type="ChEBI" id="CHEBI:15377"/>
        <dbReference type="ChEBI" id="CHEBI:30879"/>
        <dbReference type="ChEBI" id="CHEBI:43474"/>
        <dbReference type="ChEBI" id="CHEBI:67140"/>
        <dbReference type="EC" id="3.1.3.2"/>
    </reaction>
</comment>
<name>A0AAD9L0N0_RIDPI</name>
<comment type="caution">
    <text evidence="9">The sequence shown here is derived from an EMBL/GenBank/DDBJ whole genome shotgun (WGS) entry which is preliminary data.</text>
</comment>
<gene>
    <name evidence="9" type="ORF">NP493_421g01033</name>
</gene>
<evidence type="ECO:0000256" key="5">
    <source>
        <dbReference type="ARBA" id="ARBA00022801"/>
    </source>
</evidence>
<dbReference type="PROSITE" id="PS00616">
    <property type="entry name" value="HIS_ACID_PHOSPHAT_1"/>
    <property type="match status" value="1"/>
</dbReference>
<evidence type="ECO:0000256" key="8">
    <source>
        <dbReference type="SAM" id="SignalP"/>
    </source>
</evidence>
<accession>A0AAD9L0N0</accession>
<dbReference type="InterPro" id="IPR033379">
    <property type="entry name" value="Acid_Pase_AS"/>
</dbReference>
<dbReference type="Pfam" id="PF00328">
    <property type="entry name" value="His_Phos_2"/>
    <property type="match status" value="1"/>
</dbReference>
<dbReference type="EMBL" id="JAODUO010000422">
    <property type="protein sequence ID" value="KAK2180871.1"/>
    <property type="molecule type" value="Genomic_DNA"/>
</dbReference>
<dbReference type="GO" id="GO:0003993">
    <property type="term" value="F:acid phosphatase activity"/>
    <property type="evidence" value="ECO:0007669"/>
    <property type="project" value="UniProtKB-EC"/>
</dbReference>
<dbReference type="Proteomes" id="UP001209878">
    <property type="component" value="Unassembled WGS sequence"/>
</dbReference>
<protein>
    <recommendedName>
        <fullName evidence="3">acid phosphatase</fullName>
        <ecNumber evidence="3">3.1.3.2</ecNumber>
    </recommendedName>
</protein>
<dbReference type="SUPFAM" id="SSF53254">
    <property type="entry name" value="Phosphoglycerate mutase-like"/>
    <property type="match status" value="1"/>
</dbReference>
<evidence type="ECO:0000313" key="9">
    <source>
        <dbReference type="EMBL" id="KAK2180871.1"/>
    </source>
</evidence>
<keyword evidence="6" id="KW-1015">Disulfide bond</keyword>
<evidence type="ECO:0000313" key="10">
    <source>
        <dbReference type="Proteomes" id="UP001209878"/>
    </source>
</evidence>
<feature type="chain" id="PRO_5042291467" description="acid phosphatase" evidence="8">
    <location>
        <begin position="24"/>
        <end position="364"/>
    </location>
</feature>
<keyword evidence="5" id="KW-0378">Hydrolase</keyword>
<evidence type="ECO:0000256" key="7">
    <source>
        <dbReference type="ARBA" id="ARBA00023180"/>
    </source>
</evidence>
<evidence type="ECO:0000256" key="6">
    <source>
        <dbReference type="ARBA" id="ARBA00023157"/>
    </source>
</evidence>
<evidence type="ECO:0000256" key="2">
    <source>
        <dbReference type="ARBA" id="ARBA00005375"/>
    </source>
</evidence>
<evidence type="ECO:0000256" key="1">
    <source>
        <dbReference type="ARBA" id="ARBA00000032"/>
    </source>
</evidence>
<dbReference type="PROSITE" id="PS00778">
    <property type="entry name" value="HIS_ACID_PHOSPHAT_2"/>
    <property type="match status" value="1"/>
</dbReference>
<dbReference type="AlphaFoldDB" id="A0AAD9L0N0"/>
<evidence type="ECO:0000256" key="3">
    <source>
        <dbReference type="ARBA" id="ARBA00012646"/>
    </source>
</evidence>
<comment type="similarity">
    <text evidence="2">Belongs to the histidine acid phosphatase family.</text>
</comment>
<dbReference type="CDD" id="cd07061">
    <property type="entry name" value="HP_HAP_like"/>
    <property type="match status" value="1"/>
</dbReference>
<keyword evidence="7" id="KW-0325">Glycoprotein</keyword>
<sequence>MAATAVGVLRLTLFTFIWFFVKGSDVSPGTIVLAQVLFRHGDRSPVEPFPTDKYKDSWPQGLGALSKIGMQQQYHLGRFLRQRYMVKHSLLNTTYLHYQVNVRSTDVDRTLMSAYSNLAGLYPPDESQLWDDKIPWQPIPVHTVPRYEDRLLNEDVTCPTADKEYAKALNSPAAKKMDLENKAFYKYLTSHTGVLIENQTNVWTIADTFICELAHNKSLPDWAGRWGNNTTVFKQACQVSDYQFTLKFDYNHKMQRLRGGPLLKEMIKNMNATISGETQVDQRTRLFMYSAHDSTVCPLLGSMKVYNHLMPPYAAAVIVELYNTSGQFSVQVHYRNDSRDEPYLLQIPGTYPNMWGTVQPHSSV</sequence>
<dbReference type="InterPro" id="IPR050645">
    <property type="entry name" value="Histidine_acid_phosphatase"/>
</dbReference>
<keyword evidence="10" id="KW-1185">Reference proteome</keyword>
<proteinExistence type="inferred from homology"/>
<dbReference type="PANTHER" id="PTHR11567:SF211">
    <property type="entry name" value="PROSTATIC ACID PHOSPHATASE"/>
    <property type="match status" value="1"/>
</dbReference>
<organism evidence="9 10">
    <name type="scientific">Ridgeia piscesae</name>
    <name type="common">Tubeworm</name>
    <dbReference type="NCBI Taxonomy" id="27915"/>
    <lineage>
        <taxon>Eukaryota</taxon>
        <taxon>Metazoa</taxon>
        <taxon>Spiralia</taxon>
        <taxon>Lophotrochozoa</taxon>
        <taxon>Annelida</taxon>
        <taxon>Polychaeta</taxon>
        <taxon>Sedentaria</taxon>
        <taxon>Canalipalpata</taxon>
        <taxon>Sabellida</taxon>
        <taxon>Siboglinidae</taxon>
        <taxon>Ridgeia</taxon>
    </lineage>
</organism>